<dbReference type="Proteomes" id="UP000028702">
    <property type="component" value="Unassembled WGS sequence"/>
</dbReference>
<evidence type="ECO:0000313" key="3">
    <source>
        <dbReference type="Proteomes" id="UP000028702"/>
    </source>
</evidence>
<evidence type="ECO:0000313" key="2">
    <source>
        <dbReference type="EMBL" id="GAK46203.1"/>
    </source>
</evidence>
<comment type="caution">
    <text evidence="2">The sequence shown here is derived from an EMBL/GenBank/DDBJ whole genome shotgun (WGS) entry which is preliminary data.</text>
</comment>
<evidence type="ECO:0000256" key="1">
    <source>
        <dbReference type="SAM" id="MobiDB-lite"/>
    </source>
</evidence>
<dbReference type="AlphaFoldDB" id="A0A081BDT5"/>
<dbReference type="eggNOG" id="COG4520">
    <property type="taxonomic scope" value="Bacteria"/>
</dbReference>
<dbReference type="STRING" id="1333998.M2A_2702"/>
<dbReference type="EMBL" id="BBIO01000016">
    <property type="protein sequence ID" value="GAK46203.1"/>
    <property type="molecule type" value="Genomic_DNA"/>
</dbReference>
<name>A0A081BDT5_9HYPH</name>
<keyword evidence="3" id="KW-1185">Reference proteome</keyword>
<sequence>MLAACAGNPAPAPDVTRPETKPLIDSGIDDGGTGIVGPAAGILLGSTIGSGGGTKAAVIAGALVGYSLSGSQGPAIQGSMKTPYRNAMRELMDAPIGTRVTWQAPGEKARGALWVTEDFTDEEGRRCRRFQEERQVRGRKGHLSGIACPAG</sequence>
<gene>
    <name evidence="2" type="ORF">M2A_2702</name>
</gene>
<reference evidence="2 3" key="1">
    <citation type="submission" date="2014-07" db="EMBL/GenBank/DDBJ databases">
        <title>Tepidicaulis marinum gen. nov., sp. nov., a novel marine bacterium denitrifying nitrate to nitrous oxide strictly under microaerobic conditions.</title>
        <authorList>
            <person name="Takeuchi M."/>
            <person name="Yamagishi T."/>
            <person name="Kamagata Y."/>
            <person name="Oshima K."/>
            <person name="Hattori M."/>
            <person name="Katayama T."/>
            <person name="Hanada S."/>
            <person name="Tamaki H."/>
            <person name="Marumo K."/>
            <person name="Maeda H."/>
            <person name="Nedachi M."/>
            <person name="Iwasaki W."/>
            <person name="Suwa Y."/>
            <person name="Sakata S."/>
        </authorList>
    </citation>
    <scope>NUCLEOTIDE SEQUENCE [LARGE SCALE GENOMIC DNA]</scope>
    <source>
        <strain evidence="2 3">MA2</strain>
    </source>
</reference>
<accession>A0A081BDT5</accession>
<feature type="region of interest" description="Disordered" evidence="1">
    <location>
        <begin position="1"/>
        <end position="21"/>
    </location>
</feature>
<organism evidence="2 3">
    <name type="scientific">Tepidicaulis marinus</name>
    <dbReference type="NCBI Taxonomy" id="1333998"/>
    <lineage>
        <taxon>Bacteria</taxon>
        <taxon>Pseudomonadati</taxon>
        <taxon>Pseudomonadota</taxon>
        <taxon>Alphaproteobacteria</taxon>
        <taxon>Hyphomicrobiales</taxon>
        <taxon>Parvibaculaceae</taxon>
        <taxon>Tepidicaulis</taxon>
    </lineage>
</organism>
<protein>
    <submittedName>
        <fullName evidence="2">Conserved protein</fullName>
    </submittedName>
</protein>
<proteinExistence type="predicted"/>